<dbReference type="AlphaFoldDB" id="A0A1T2Y2K3"/>
<keyword evidence="2" id="KW-0315">Glutamine amidotransferase</keyword>
<dbReference type="Gene3D" id="3.40.50.880">
    <property type="match status" value="1"/>
</dbReference>
<dbReference type="CDD" id="cd03139">
    <property type="entry name" value="GATase1_PfpI_2"/>
    <property type="match status" value="1"/>
</dbReference>
<accession>A0A1T2Y2K3</accession>
<dbReference type="InterPro" id="IPR029062">
    <property type="entry name" value="Class_I_gatase-like"/>
</dbReference>
<organism evidence="2 3">
    <name type="scientific">Pseudomonas fluorescens</name>
    <dbReference type="NCBI Taxonomy" id="294"/>
    <lineage>
        <taxon>Bacteria</taxon>
        <taxon>Pseudomonadati</taxon>
        <taxon>Pseudomonadota</taxon>
        <taxon>Gammaproteobacteria</taxon>
        <taxon>Pseudomonadales</taxon>
        <taxon>Pseudomonadaceae</taxon>
        <taxon>Pseudomonas</taxon>
    </lineage>
</organism>
<dbReference type="Proteomes" id="UP000190965">
    <property type="component" value="Unassembled WGS sequence"/>
</dbReference>
<dbReference type="GO" id="GO:0016740">
    <property type="term" value="F:transferase activity"/>
    <property type="evidence" value="ECO:0007669"/>
    <property type="project" value="UniProtKB-KW"/>
</dbReference>
<evidence type="ECO:0000259" key="1">
    <source>
        <dbReference type="Pfam" id="PF01965"/>
    </source>
</evidence>
<feature type="domain" description="DJ-1/PfpI" evidence="1">
    <location>
        <begin position="18"/>
        <end position="174"/>
    </location>
</feature>
<dbReference type="PANTHER" id="PTHR43130">
    <property type="entry name" value="ARAC-FAMILY TRANSCRIPTIONAL REGULATOR"/>
    <property type="match status" value="1"/>
</dbReference>
<dbReference type="InterPro" id="IPR052158">
    <property type="entry name" value="INH-QAR"/>
</dbReference>
<dbReference type="Pfam" id="PF01965">
    <property type="entry name" value="DJ-1_PfpI"/>
    <property type="match status" value="1"/>
</dbReference>
<gene>
    <name evidence="2" type="ORF">BFW87_26310</name>
</gene>
<protein>
    <submittedName>
        <fullName evidence="2">Glutamine amidotransferase</fullName>
    </submittedName>
</protein>
<dbReference type="SUPFAM" id="SSF52317">
    <property type="entry name" value="Class I glutamine amidotransferase-like"/>
    <property type="match status" value="1"/>
</dbReference>
<sequence>MSDELSNKIEDRQLQIGMVIFPGFTLQDLAGPQTAFGLHANTHIIWKTLEPVPTDMGVTLNPTITFDDVPDNLDVLFVAGGGGTPEIMKDQELLDFIARAGKTATYVTAVCTGSVLLAMAGLLEGYRAATYWPFYEPLIALGIEPSYERVCVDRNRITGGGVTAGIDFALLVIAKLKGRDAAEFTQLVLEYDPQPTMTSGNPRTARPEIVAQIKGLWGRTDEAVRVANEHLERRARLSTTSRPRTQIAPATNVEIATLVDRSTRSD</sequence>
<dbReference type="GO" id="GO:0006355">
    <property type="term" value="P:regulation of DNA-templated transcription"/>
    <property type="evidence" value="ECO:0007669"/>
    <property type="project" value="TreeGrafter"/>
</dbReference>
<keyword evidence="2" id="KW-0808">Transferase</keyword>
<dbReference type="PANTHER" id="PTHR43130:SF2">
    <property type="entry name" value="DJ-1_PFPI DOMAIN-CONTAINING PROTEIN"/>
    <property type="match status" value="1"/>
</dbReference>
<name>A0A1T2Y2K3_PSEFL</name>
<dbReference type="EMBL" id="MSDF01000052">
    <property type="protein sequence ID" value="OPA86258.1"/>
    <property type="molecule type" value="Genomic_DNA"/>
</dbReference>
<dbReference type="RefSeq" id="WP_078742629.1">
    <property type="nucleotide sequence ID" value="NZ_MSDF01000052.1"/>
</dbReference>
<reference evidence="2 3" key="1">
    <citation type="submission" date="2016-12" db="EMBL/GenBank/DDBJ databases">
        <title>Draft genome sequences of seven strains of Pseudomonas fluorescens that produce 4-formylaminooxyvinylglycine.</title>
        <authorList>
            <person name="Okrent R.A."/>
            <person name="Manning V.A."/>
            <person name="Trippe K.M."/>
        </authorList>
    </citation>
    <scope>NUCLEOTIDE SEQUENCE [LARGE SCALE GENOMIC DNA]</scope>
    <source>
        <strain evidence="2 3">P5A</strain>
    </source>
</reference>
<comment type="caution">
    <text evidence="2">The sequence shown here is derived from an EMBL/GenBank/DDBJ whole genome shotgun (WGS) entry which is preliminary data.</text>
</comment>
<evidence type="ECO:0000313" key="3">
    <source>
        <dbReference type="Proteomes" id="UP000190965"/>
    </source>
</evidence>
<proteinExistence type="predicted"/>
<evidence type="ECO:0000313" key="2">
    <source>
        <dbReference type="EMBL" id="OPA86258.1"/>
    </source>
</evidence>
<dbReference type="InterPro" id="IPR002818">
    <property type="entry name" value="DJ-1/PfpI"/>
</dbReference>